<dbReference type="Proteomes" id="UP001234297">
    <property type="component" value="Chromosome 1"/>
</dbReference>
<dbReference type="EMBL" id="CM056809">
    <property type="protein sequence ID" value="KAJ8650037.1"/>
    <property type="molecule type" value="Genomic_DNA"/>
</dbReference>
<evidence type="ECO:0000313" key="1">
    <source>
        <dbReference type="EMBL" id="KAJ8650037.1"/>
    </source>
</evidence>
<organism evidence="1 2">
    <name type="scientific">Persea americana</name>
    <name type="common">Avocado</name>
    <dbReference type="NCBI Taxonomy" id="3435"/>
    <lineage>
        <taxon>Eukaryota</taxon>
        <taxon>Viridiplantae</taxon>
        <taxon>Streptophyta</taxon>
        <taxon>Embryophyta</taxon>
        <taxon>Tracheophyta</taxon>
        <taxon>Spermatophyta</taxon>
        <taxon>Magnoliopsida</taxon>
        <taxon>Magnoliidae</taxon>
        <taxon>Laurales</taxon>
        <taxon>Lauraceae</taxon>
        <taxon>Persea</taxon>
    </lineage>
</organism>
<comment type="caution">
    <text evidence="1">The sequence shown here is derived from an EMBL/GenBank/DDBJ whole genome shotgun (WGS) entry which is preliminary data.</text>
</comment>
<accession>A0ACC2MW54</accession>
<name>A0ACC2MW54_PERAE</name>
<protein>
    <submittedName>
        <fullName evidence="1">Uncharacterized protein</fullName>
    </submittedName>
</protein>
<reference evidence="1 2" key="1">
    <citation type="journal article" date="2022" name="Hortic Res">
        <title>A haplotype resolved chromosomal level avocado genome allows analysis of novel avocado genes.</title>
        <authorList>
            <person name="Nath O."/>
            <person name="Fletcher S.J."/>
            <person name="Hayward A."/>
            <person name="Shaw L.M."/>
            <person name="Masouleh A.K."/>
            <person name="Furtado A."/>
            <person name="Henry R.J."/>
            <person name="Mitter N."/>
        </authorList>
    </citation>
    <scope>NUCLEOTIDE SEQUENCE [LARGE SCALE GENOMIC DNA]</scope>
    <source>
        <strain evidence="2">cv. Hass</strain>
    </source>
</reference>
<gene>
    <name evidence="1" type="ORF">MRB53_003060</name>
</gene>
<evidence type="ECO:0000313" key="2">
    <source>
        <dbReference type="Proteomes" id="UP001234297"/>
    </source>
</evidence>
<sequence>MSTHLLLFLLFLSLHTHATNARHHSLSCKGSRKNALKVNHREYEIKRKELKSMLGTELESELKRTINRGGLVNIGHVGASTKKPKELKPIPKILNETRGKARGAVRITSLVAVSGKLPRKKHGKYLGFELDYARPSTHPPSHN</sequence>
<proteinExistence type="predicted"/>
<keyword evidence="2" id="KW-1185">Reference proteome</keyword>